<keyword evidence="3" id="KW-1185">Reference proteome</keyword>
<organism evidence="2 3">
    <name type="scientific">Brevibacillus laterosporus LMG 15441</name>
    <dbReference type="NCBI Taxonomy" id="1042163"/>
    <lineage>
        <taxon>Bacteria</taxon>
        <taxon>Bacillati</taxon>
        <taxon>Bacillota</taxon>
        <taxon>Bacilli</taxon>
        <taxon>Bacillales</taxon>
        <taxon>Paenibacillaceae</taxon>
        <taxon>Brevibacillus</taxon>
    </lineage>
</organism>
<dbReference type="KEGG" id="blr:BRLA_c007840"/>
<protein>
    <submittedName>
        <fullName evidence="2">Uncharacterized protein</fullName>
    </submittedName>
</protein>
<name>A0A075QXN6_BRELA</name>
<gene>
    <name evidence="2" type="ORF">BRLA_c007840</name>
</gene>
<dbReference type="EMBL" id="CP007806">
    <property type="protein sequence ID" value="AIG25127.1"/>
    <property type="molecule type" value="Genomic_DNA"/>
</dbReference>
<dbReference type="HOGENOM" id="CLU_2178813_0_0_9"/>
<feature type="signal peptide" evidence="1">
    <location>
        <begin position="1"/>
        <end position="19"/>
    </location>
</feature>
<dbReference type="Proteomes" id="UP000005850">
    <property type="component" value="Chromosome"/>
</dbReference>
<dbReference type="AlphaFoldDB" id="A0A075QXN6"/>
<evidence type="ECO:0000256" key="1">
    <source>
        <dbReference type="SAM" id="SignalP"/>
    </source>
</evidence>
<sequence length="110" mass="11822">MKKLLVSLSTFAVFTGALAVPTFAATEVNTVNETNSQVLLVKPAFDVNKGGIVSLYSAGIGYYEVYGYGLSVYKQGGTWYLSASPNAQSGTLYAYDTNGNFIRTYVVTVH</sequence>
<keyword evidence="1" id="KW-0732">Signal</keyword>
<dbReference type="RefSeq" id="WP_003335376.1">
    <property type="nucleotide sequence ID" value="NZ_CP007806.1"/>
</dbReference>
<evidence type="ECO:0000313" key="2">
    <source>
        <dbReference type="EMBL" id="AIG25127.1"/>
    </source>
</evidence>
<reference evidence="2 3" key="1">
    <citation type="journal article" date="2011" name="J. Bacteriol.">
        <title>Genome sequence of Brevibacillus laterosporus LMG 15441, a pathogen of invertebrates.</title>
        <authorList>
            <person name="Djukic M."/>
            <person name="Poehlein A."/>
            <person name="Thurmer A."/>
            <person name="Daniel R."/>
        </authorList>
    </citation>
    <scope>NUCLEOTIDE SEQUENCE [LARGE SCALE GENOMIC DNA]</scope>
    <source>
        <strain evidence="2 3">LMG 15441</strain>
    </source>
</reference>
<proteinExistence type="predicted"/>
<accession>A0A075QXN6</accession>
<feature type="chain" id="PRO_5038566109" evidence="1">
    <location>
        <begin position="20"/>
        <end position="110"/>
    </location>
</feature>
<evidence type="ECO:0000313" key="3">
    <source>
        <dbReference type="Proteomes" id="UP000005850"/>
    </source>
</evidence>